<gene>
    <name evidence="2" type="ORF">TI39_contig4416g00002</name>
</gene>
<sequence length="190" mass="21599">MSLQPNSTGAMNKIAKDTSNRKNPNRKDKLDYPPNGYQAPRSLLRVHSPEDTTRNHGRVLRTWTLCRKPWGAPNNGCRCGHRNFYVWHNGVLREVWKCARDVCDWDGEESAGDGGDEDERGGGDQGGDRDSMVGGDTEEDEPGKGMEDMLKVQKEAKEKKEQNRMRHNDFNVKMHKKHYTATPFKIDASL</sequence>
<evidence type="ECO:0000256" key="1">
    <source>
        <dbReference type="SAM" id="MobiDB-lite"/>
    </source>
</evidence>
<accession>A0A0F4G7V6</accession>
<comment type="caution">
    <text evidence="2">The sequence shown here is derived from an EMBL/GenBank/DDBJ whole genome shotgun (WGS) entry which is preliminary data.</text>
</comment>
<reference evidence="2 3" key="1">
    <citation type="submission" date="2015-03" db="EMBL/GenBank/DDBJ databases">
        <title>RNA-seq based gene annotation and comparative genomics of four Zymoseptoria species reveal species-specific pathogenicity related genes and transposable element activity.</title>
        <authorList>
            <person name="Grandaubert J."/>
            <person name="Bhattacharyya A."/>
            <person name="Stukenbrock E.H."/>
        </authorList>
    </citation>
    <scope>NUCLEOTIDE SEQUENCE [LARGE SCALE GENOMIC DNA]</scope>
    <source>
        <strain evidence="2 3">Zb18110</strain>
    </source>
</reference>
<feature type="compositionally biased region" description="Basic and acidic residues" evidence="1">
    <location>
        <begin position="14"/>
        <end position="31"/>
    </location>
</feature>
<keyword evidence="3" id="KW-1185">Reference proteome</keyword>
<feature type="compositionally biased region" description="Basic and acidic residues" evidence="1">
    <location>
        <begin position="142"/>
        <end position="172"/>
    </location>
</feature>
<feature type="compositionally biased region" description="Polar residues" evidence="1">
    <location>
        <begin position="1"/>
        <end position="10"/>
    </location>
</feature>
<dbReference type="EMBL" id="LAFY01004375">
    <property type="protein sequence ID" value="KJX93092.1"/>
    <property type="molecule type" value="Genomic_DNA"/>
</dbReference>
<evidence type="ECO:0000313" key="2">
    <source>
        <dbReference type="EMBL" id="KJX93092.1"/>
    </source>
</evidence>
<dbReference type="OrthoDB" id="10379241at2759"/>
<feature type="region of interest" description="Disordered" evidence="1">
    <location>
        <begin position="107"/>
        <end position="174"/>
    </location>
</feature>
<feature type="compositionally biased region" description="Basic and acidic residues" evidence="1">
    <location>
        <begin position="120"/>
        <end position="131"/>
    </location>
</feature>
<feature type="region of interest" description="Disordered" evidence="1">
    <location>
        <begin position="1"/>
        <end position="41"/>
    </location>
</feature>
<protein>
    <submittedName>
        <fullName evidence="2">Uncharacterized protein</fullName>
    </submittedName>
</protein>
<dbReference type="Proteomes" id="UP000033647">
    <property type="component" value="Unassembled WGS sequence"/>
</dbReference>
<feature type="compositionally biased region" description="Acidic residues" evidence="1">
    <location>
        <begin position="107"/>
        <end position="119"/>
    </location>
</feature>
<name>A0A0F4G7V6_9PEZI</name>
<proteinExistence type="predicted"/>
<evidence type="ECO:0000313" key="3">
    <source>
        <dbReference type="Proteomes" id="UP000033647"/>
    </source>
</evidence>
<dbReference type="AlphaFoldDB" id="A0A0F4G7V6"/>
<organism evidence="2 3">
    <name type="scientific">Zymoseptoria brevis</name>
    <dbReference type="NCBI Taxonomy" id="1047168"/>
    <lineage>
        <taxon>Eukaryota</taxon>
        <taxon>Fungi</taxon>
        <taxon>Dikarya</taxon>
        <taxon>Ascomycota</taxon>
        <taxon>Pezizomycotina</taxon>
        <taxon>Dothideomycetes</taxon>
        <taxon>Dothideomycetidae</taxon>
        <taxon>Mycosphaerellales</taxon>
        <taxon>Mycosphaerellaceae</taxon>
        <taxon>Zymoseptoria</taxon>
    </lineage>
</organism>